<evidence type="ECO:0000313" key="1">
    <source>
        <dbReference type="EMBL" id="CDZ87210.1"/>
    </source>
</evidence>
<proteinExistence type="predicted"/>
<protein>
    <submittedName>
        <fullName evidence="1">Uncharacterized protein</fullName>
    </submittedName>
</protein>
<dbReference type="Proteomes" id="UP000042997">
    <property type="component" value="Unassembled WGS sequence"/>
</dbReference>
<sequence>MDSLNSPAFGGWGAAAIGWERDRGSDFVLHYVLVEDSKTDAMAVAPQGPESVRRRIFEQGFLSPSKITADTHAHATNRNAESISAMRCANPRKTRHLGHPPVEGRAFTEFRIN</sequence>
<organism evidence="1 2">
    <name type="scientific">Rhodococcus ruber</name>
    <dbReference type="NCBI Taxonomy" id="1830"/>
    <lineage>
        <taxon>Bacteria</taxon>
        <taxon>Bacillati</taxon>
        <taxon>Actinomycetota</taxon>
        <taxon>Actinomycetes</taxon>
        <taxon>Mycobacteriales</taxon>
        <taxon>Nocardiaceae</taxon>
        <taxon>Rhodococcus</taxon>
    </lineage>
</organism>
<name>A0A098BG59_9NOCA</name>
<dbReference type="AlphaFoldDB" id="A0A098BG59"/>
<reference evidence="1 2" key="1">
    <citation type="journal article" date="2014" name="Genome Announc.">
        <title>Draft Genome Sequence of Propane- and Butane-Oxidizing Actinobacterium Rhodococcus ruber IEGM 231.</title>
        <authorList>
            <person name="Ivshina I.B."/>
            <person name="Kuyukina M.S."/>
            <person name="Krivoruchko A.V."/>
            <person name="Barbe V."/>
            <person name="Fischer C."/>
        </authorList>
    </citation>
    <scope>NUCLEOTIDE SEQUENCE [LARGE SCALE GENOMIC DNA]</scope>
</reference>
<accession>A0A098BG59</accession>
<dbReference type="EMBL" id="CCSD01000032">
    <property type="protein sequence ID" value="CDZ87210.1"/>
    <property type="molecule type" value="Genomic_DNA"/>
</dbReference>
<evidence type="ECO:0000313" key="2">
    <source>
        <dbReference type="Proteomes" id="UP000042997"/>
    </source>
</evidence>
<gene>
    <name evidence="1" type="ORF">RHRU231_230038</name>
</gene>